<accession>A0A087B3Y9</accession>
<protein>
    <submittedName>
        <fullName evidence="1">Uncharacterized protein</fullName>
    </submittedName>
</protein>
<dbReference type="STRING" id="1688.BCUN_0234"/>
<comment type="caution">
    <text evidence="1">The sequence shown here is derived from an EMBL/GenBank/DDBJ whole genome shotgun (WGS) entry which is preliminary data.</text>
</comment>
<evidence type="ECO:0000313" key="1">
    <source>
        <dbReference type="EMBL" id="KFI65739.1"/>
    </source>
</evidence>
<gene>
    <name evidence="1" type="ORF">BCUN_0234</name>
</gene>
<dbReference type="AlphaFoldDB" id="A0A087B3Y9"/>
<dbReference type="RefSeq" id="WP_033515083.1">
    <property type="nucleotide sequence ID" value="NZ_JGYV01000001.1"/>
</dbReference>
<name>A0A087B3Y9_9BIFI</name>
<sequence>MKLVEHKCACGAWTIQTRPSHGVWDQYDPYLIRGGLITAALLLGITLDAIEWDGTVAHITTDPTPTEGRDYLQHHNCTRPPLSTLTPPLTATKARAALPEFLTSLHTRDDPTNPDPWARILIQEQPTLFT</sequence>
<proteinExistence type="predicted"/>
<keyword evidence="2" id="KW-1185">Reference proteome</keyword>
<dbReference type="Proteomes" id="UP000029067">
    <property type="component" value="Unassembled WGS sequence"/>
</dbReference>
<evidence type="ECO:0000313" key="2">
    <source>
        <dbReference type="Proteomes" id="UP000029067"/>
    </source>
</evidence>
<dbReference type="EMBL" id="JGYV01000001">
    <property type="protein sequence ID" value="KFI65739.1"/>
    <property type="molecule type" value="Genomic_DNA"/>
</dbReference>
<reference evidence="1 2" key="1">
    <citation type="submission" date="2014-03" db="EMBL/GenBank/DDBJ databases">
        <title>Genomics of Bifidobacteria.</title>
        <authorList>
            <person name="Ventura M."/>
            <person name="Milani C."/>
            <person name="Lugli G.A."/>
        </authorList>
    </citation>
    <scope>NUCLEOTIDE SEQUENCE [LARGE SCALE GENOMIC DNA]</scope>
    <source>
        <strain evidence="1 2">LMG 10738</strain>
    </source>
</reference>
<organism evidence="1 2">
    <name type="scientific">Bifidobacterium cuniculi</name>
    <dbReference type="NCBI Taxonomy" id="1688"/>
    <lineage>
        <taxon>Bacteria</taxon>
        <taxon>Bacillati</taxon>
        <taxon>Actinomycetota</taxon>
        <taxon>Actinomycetes</taxon>
        <taxon>Bifidobacteriales</taxon>
        <taxon>Bifidobacteriaceae</taxon>
        <taxon>Bifidobacterium</taxon>
    </lineage>
</organism>